<sequence>INEITDFETLKKSNISLNQLGKLSHGELVSILTDILQNSFPGDASHKASQMQGEYKVHTHHGLSMDKFSSLQQKEIAKSQPTADIKKDVICTKVSYENKNSRRKRTNPTKINNVNQDLEKNDLSMPTISTKSPERNKKTKSFKMLLRGKRKLGNTVSKVSRASKEKEFPEVCAITKPLKKRAIQHDHETIENEDDPISIRKNKDMCLVKEQAKIIVNEA</sequence>
<feature type="non-terminal residue" evidence="1">
    <location>
        <position position="219"/>
    </location>
</feature>
<evidence type="ECO:0000313" key="2">
    <source>
        <dbReference type="Proteomes" id="UP001497497"/>
    </source>
</evidence>
<dbReference type="EMBL" id="CAXITT010000008">
    <property type="protein sequence ID" value="CAL1526721.1"/>
    <property type="molecule type" value="Genomic_DNA"/>
</dbReference>
<protein>
    <submittedName>
        <fullName evidence="1">Uncharacterized protein</fullName>
    </submittedName>
</protein>
<gene>
    <name evidence="1" type="ORF">GSLYS_00000898001</name>
</gene>
<reference evidence="1 2" key="1">
    <citation type="submission" date="2024-04" db="EMBL/GenBank/DDBJ databases">
        <authorList>
            <consortium name="Genoscope - CEA"/>
            <person name="William W."/>
        </authorList>
    </citation>
    <scope>NUCLEOTIDE SEQUENCE [LARGE SCALE GENOMIC DNA]</scope>
</reference>
<accession>A0AAV2GZS4</accession>
<feature type="non-terminal residue" evidence="1">
    <location>
        <position position="1"/>
    </location>
</feature>
<comment type="caution">
    <text evidence="1">The sequence shown here is derived from an EMBL/GenBank/DDBJ whole genome shotgun (WGS) entry which is preliminary data.</text>
</comment>
<proteinExistence type="predicted"/>
<keyword evidence="2" id="KW-1185">Reference proteome</keyword>
<evidence type="ECO:0000313" key="1">
    <source>
        <dbReference type="EMBL" id="CAL1526721.1"/>
    </source>
</evidence>
<dbReference type="Proteomes" id="UP001497497">
    <property type="component" value="Unassembled WGS sequence"/>
</dbReference>
<dbReference type="AlphaFoldDB" id="A0AAV2GZS4"/>
<name>A0AAV2GZS4_LYMST</name>
<organism evidence="1 2">
    <name type="scientific">Lymnaea stagnalis</name>
    <name type="common">Great pond snail</name>
    <name type="synonym">Helix stagnalis</name>
    <dbReference type="NCBI Taxonomy" id="6523"/>
    <lineage>
        <taxon>Eukaryota</taxon>
        <taxon>Metazoa</taxon>
        <taxon>Spiralia</taxon>
        <taxon>Lophotrochozoa</taxon>
        <taxon>Mollusca</taxon>
        <taxon>Gastropoda</taxon>
        <taxon>Heterobranchia</taxon>
        <taxon>Euthyneura</taxon>
        <taxon>Panpulmonata</taxon>
        <taxon>Hygrophila</taxon>
        <taxon>Lymnaeoidea</taxon>
        <taxon>Lymnaeidae</taxon>
        <taxon>Lymnaea</taxon>
    </lineage>
</organism>